<comment type="subunit">
    <text evidence="4">Component of the EKC/KEOPS complex composed of at least BUD32, CGI121, GON7, KAE1 and PCC1; the whole complex dimerizes.</text>
</comment>
<name>A0ABP0ZNS5_9ASCO</name>
<evidence type="ECO:0000256" key="10">
    <source>
        <dbReference type="ARBA" id="ARBA00023159"/>
    </source>
</evidence>
<keyword evidence="8" id="KW-0779">Telomere</keyword>
<keyword evidence="11" id="KW-0804">Transcription</keyword>
<evidence type="ECO:0000256" key="14">
    <source>
        <dbReference type="SAM" id="MobiDB-lite"/>
    </source>
</evidence>
<sequence length="117" mass="13012">MSLIPTATYISDDSTEETLDFHPGEGPHHTNGKTTQISEIVINAGGEDRDKPSEHKDTSLGHLRASLTTLQDQINEFLTLRMKSGAAESKDEEELERRLLDEAGGEDDDDDEEEEEK</sequence>
<evidence type="ECO:0000256" key="5">
    <source>
        <dbReference type="ARBA" id="ARBA00019746"/>
    </source>
</evidence>
<dbReference type="InterPro" id="IPR014849">
    <property type="entry name" value="EKC/KEOPS_Gon7"/>
</dbReference>
<keyword evidence="10" id="KW-0010">Activator</keyword>
<feature type="compositionally biased region" description="Acidic residues" evidence="14">
    <location>
        <begin position="103"/>
        <end position="117"/>
    </location>
</feature>
<keyword evidence="6" id="KW-0158">Chromosome</keyword>
<evidence type="ECO:0000256" key="11">
    <source>
        <dbReference type="ARBA" id="ARBA00023163"/>
    </source>
</evidence>
<keyword evidence="12" id="KW-0539">Nucleus</keyword>
<evidence type="ECO:0000313" key="15">
    <source>
        <dbReference type="EMBL" id="CAK9438551.1"/>
    </source>
</evidence>
<comment type="similarity">
    <text evidence="3">Belongs to the GON7 family.</text>
</comment>
<evidence type="ECO:0000256" key="1">
    <source>
        <dbReference type="ARBA" id="ARBA00004123"/>
    </source>
</evidence>
<dbReference type="Pfam" id="PF08738">
    <property type="entry name" value="Gon7"/>
    <property type="match status" value="1"/>
</dbReference>
<dbReference type="GeneID" id="92207971"/>
<dbReference type="Proteomes" id="UP001497383">
    <property type="component" value="Chromosome 3"/>
</dbReference>
<keyword evidence="16" id="KW-1185">Reference proteome</keyword>
<feature type="region of interest" description="Disordered" evidence="14">
    <location>
        <begin position="84"/>
        <end position="117"/>
    </location>
</feature>
<evidence type="ECO:0000256" key="13">
    <source>
        <dbReference type="ARBA" id="ARBA00025393"/>
    </source>
</evidence>
<feature type="compositionally biased region" description="Basic and acidic residues" evidence="14">
    <location>
        <begin position="19"/>
        <end position="28"/>
    </location>
</feature>
<evidence type="ECO:0000256" key="4">
    <source>
        <dbReference type="ARBA" id="ARBA00011534"/>
    </source>
</evidence>
<comment type="function">
    <text evidence="13">Component of the EKC/KEOPS complex that is required for the formation of a threonylcarbamoyl group on adenosine at position 37 (t(6)A37) in tRNAs that read codons beginning with adenine. The complex is probably involved in the transfer of the threonylcarbamoyl moiety of threonylcarbamoyl-AMP (TC-AMP) to the N6 group of A37. GON7 likely plays a supporting role to the catalytic subunit KAE1 in the complex. The EKC/KEOPS complex also promotes both telomere uncapping and telomere elongation. The complex is required for efficient recruitment of transcriptional coactivators.</text>
</comment>
<evidence type="ECO:0000256" key="9">
    <source>
        <dbReference type="ARBA" id="ARBA00023015"/>
    </source>
</evidence>
<dbReference type="EMBL" id="OZ022407">
    <property type="protein sequence ID" value="CAK9438551.1"/>
    <property type="molecule type" value="Genomic_DNA"/>
</dbReference>
<evidence type="ECO:0000256" key="7">
    <source>
        <dbReference type="ARBA" id="ARBA00022694"/>
    </source>
</evidence>
<reference evidence="15 16" key="1">
    <citation type="submission" date="2024-03" db="EMBL/GenBank/DDBJ databases">
        <authorList>
            <person name="Brejova B."/>
        </authorList>
    </citation>
    <scope>NUCLEOTIDE SEQUENCE [LARGE SCALE GENOMIC DNA]</scope>
    <source>
        <strain evidence="15 16">CBS 14171</strain>
    </source>
</reference>
<feature type="region of interest" description="Disordered" evidence="14">
    <location>
        <begin position="1"/>
        <end position="36"/>
    </location>
</feature>
<protein>
    <recommendedName>
        <fullName evidence="5">EKC/KEOPS complex subunit GON7</fullName>
    </recommendedName>
</protein>
<evidence type="ECO:0000256" key="6">
    <source>
        <dbReference type="ARBA" id="ARBA00022454"/>
    </source>
</evidence>
<evidence type="ECO:0000256" key="8">
    <source>
        <dbReference type="ARBA" id="ARBA00022895"/>
    </source>
</evidence>
<evidence type="ECO:0000256" key="12">
    <source>
        <dbReference type="ARBA" id="ARBA00023242"/>
    </source>
</evidence>
<evidence type="ECO:0000256" key="2">
    <source>
        <dbReference type="ARBA" id="ARBA00004574"/>
    </source>
</evidence>
<keyword evidence="7" id="KW-0819">tRNA processing</keyword>
<evidence type="ECO:0000256" key="3">
    <source>
        <dbReference type="ARBA" id="ARBA00008529"/>
    </source>
</evidence>
<feature type="region of interest" description="Disordered" evidence="14">
    <location>
        <begin position="45"/>
        <end position="64"/>
    </location>
</feature>
<organism evidence="15 16">
    <name type="scientific">Lodderomyces beijingensis</name>
    <dbReference type="NCBI Taxonomy" id="1775926"/>
    <lineage>
        <taxon>Eukaryota</taxon>
        <taxon>Fungi</taxon>
        <taxon>Dikarya</taxon>
        <taxon>Ascomycota</taxon>
        <taxon>Saccharomycotina</taxon>
        <taxon>Pichiomycetes</taxon>
        <taxon>Debaryomycetaceae</taxon>
        <taxon>Candida/Lodderomyces clade</taxon>
        <taxon>Lodderomyces</taxon>
    </lineage>
</organism>
<evidence type="ECO:0000313" key="16">
    <source>
        <dbReference type="Proteomes" id="UP001497383"/>
    </source>
</evidence>
<accession>A0ABP0ZNS5</accession>
<keyword evidence="9" id="KW-0805">Transcription regulation</keyword>
<gene>
    <name evidence="15" type="ORF">LODBEIA_P27750</name>
</gene>
<feature type="compositionally biased region" description="Basic and acidic residues" evidence="14">
    <location>
        <begin position="46"/>
        <end position="59"/>
    </location>
</feature>
<dbReference type="RefSeq" id="XP_066829713.1">
    <property type="nucleotide sequence ID" value="XM_066972811.1"/>
</dbReference>
<comment type="subcellular location">
    <subcellularLocation>
        <location evidence="2">Chromosome</location>
        <location evidence="2">Telomere</location>
    </subcellularLocation>
    <subcellularLocation>
        <location evidence="1">Nucleus</location>
    </subcellularLocation>
</comment>
<proteinExistence type="inferred from homology"/>